<name>A0A388S9B1_9BURK</name>
<evidence type="ECO:0000313" key="3">
    <source>
        <dbReference type="Proteomes" id="UP000266091"/>
    </source>
</evidence>
<protein>
    <recommendedName>
        <fullName evidence="1">Methyltransferase domain-containing protein</fullName>
    </recommendedName>
</protein>
<organism evidence="2 3">
    <name type="scientific">Mesosutterella multiformis</name>
    <dbReference type="NCBI Taxonomy" id="2259133"/>
    <lineage>
        <taxon>Bacteria</taxon>
        <taxon>Pseudomonadati</taxon>
        <taxon>Pseudomonadota</taxon>
        <taxon>Betaproteobacteria</taxon>
        <taxon>Burkholderiales</taxon>
        <taxon>Sutterellaceae</taxon>
        <taxon>Mesosutterella</taxon>
    </lineage>
</organism>
<dbReference type="AlphaFoldDB" id="A0A388S9B1"/>
<keyword evidence="3" id="KW-1185">Reference proteome</keyword>
<dbReference type="Proteomes" id="UP000266091">
    <property type="component" value="Unassembled WGS sequence"/>
</dbReference>
<dbReference type="CDD" id="cd02440">
    <property type="entry name" value="AdoMet_MTases"/>
    <property type="match status" value="1"/>
</dbReference>
<feature type="domain" description="Methyltransferase" evidence="1">
    <location>
        <begin position="30"/>
        <end position="114"/>
    </location>
</feature>
<sequence length="189" mass="20577">MTTAKNGSLPSVSSWVTRFLPAIPRDGGRVLDAACGLGRHSVLAALYGYPVLAVDRDDDFALRASGFPEIEFRKTDLETGSWPLGDELFSGIIVVNYLNRPLFPELVRHLAPGGVLIYQTFTKAHAEANGKPANPDHWLKSGELLTLVSPLTVTAFEEGRAANSFVERIVAVREKDDGEAERFPLAAFP</sequence>
<accession>A0A388S9B1</accession>
<dbReference type="EMBL" id="BGZJ01000001">
    <property type="protein sequence ID" value="GBO92847.1"/>
    <property type="molecule type" value="Genomic_DNA"/>
</dbReference>
<accession>A0A401LLF2</accession>
<dbReference type="RefSeq" id="WP_116269354.1">
    <property type="nucleotide sequence ID" value="NZ_BGZJ01000001.1"/>
</dbReference>
<evidence type="ECO:0000313" key="2">
    <source>
        <dbReference type="EMBL" id="GBO92847.1"/>
    </source>
</evidence>
<dbReference type="InterPro" id="IPR041698">
    <property type="entry name" value="Methyltransf_25"/>
</dbReference>
<evidence type="ECO:0000259" key="1">
    <source>
        <dbReference type="Pfam" id="PF13649"/>
    </source>
</evidence>
<dbReference type="Gene3D" id="3.40.50.150">
    <property type="entry name" value="Vaccinia Virus protein VP39"/>
    <property type="match status" value="1"/>
</dbReference>
<gene>
    <name evidence="2" type="ORF">MESMUL_02010</name>
</gene>
<dbReference type="SUPFAM" id="SSF53335">
    <property type="entry name" value="S-adenosyl-L-methionine-dependent methyltransferases"/>
    <property type="match status" value="1"/>
</dbReference>
<dbReference type="OrthoDB" id="9804312at2"/>
<reference evidence="2 3" key="1">
    <citation type="journal article" date="2018" name="Int. J. Syst. Evol. Microbiol.">
        <title>Mesosutterella multiformis gen. nov., sp. nov., a member of the family Sutterellaceae and Sutterella megalosphaeroides sp. nov., isolated from human faeces.</title>
        <authorList>
            <person name="Sakamoto M."/>
            <person name="Ikeyama N."/>
            <person name="Kunihiro T."/>
            <person name="Iino T."/>
            <person name="Yuki M."/>
            <person name="Ohkuma M."/>
        </authorList>
    </citation>
    <scope>NUCLEOTIDE SEQUENCE [LARGE SCALE GENOMIC DNA]</scope>
    <source>
        <strain evidence="2 3">4NBBH2</strain>
    </source>
</reference>
<dbReference type="Pfam" id="PF13649">
    <property type="entry name" value="Methyltransf_25"/>
    <property type="match status" value="1"/>
</dbReference>
<proteinExistence type="predicted"/>
<dbReference type="InterPro" id="IPR029063">
    <property type="entry name" value="SAM-dependent_MTases_sf"/>
</dbReference>
<comment type="caution">
    <text evidence="2">The sequence shown here is derived from an EMBL/GenBank/DDBJ whole genome shotgun (WGS) entry which is preliminary data.</text>
</comment>